<dbReference type="GO" id="GO:0000731">
    <property type="term" value="P:DNA synthesis involved in DNA repair"/>
    <property type="evidence" value="ECO:0007669"/>
    <property type="project" value="TreeGrafter"/>
</dbReference>
<evidence type="ECO:0000313" key="3">
    <source>
        <dbReference type="Proteomes" id="UP000182259"/>
    </source>
</evidence>
<gene>
    <name evidence="2" type="ORF">SAMEA4029009_CIC11G00000001521</name>
</gene>
<dbReference type="Proteomes" id="UP000182259">
    <property type="component" value="Chromosome IV"/>
</dbReference>
<organism evidence="2 3">
    <name type="scientific">Sungouiella intermedia</name>
    <dbReference type="NCBI Taxonomy" id="45354"/>
    <lineage>
        <taxon>Eukaryota</taxon>
        <taxon>Fungi</taxon>
        <taxon>Dikarya</taxon>
        <taxon>Ascomycota</taxon>
        <taxon>Saccharomycotina</taxon>
        <taxon>Pichiomycetes</taxon>
        <taxon>Metschnikowiaceae</taxon>
        <taxon>Sungouiella</taxon>
    </lineage>
</organism>
<dbReference type="PANTHER" id="PTHR13779:SF7">
    <property type="entry name" value="ATPASE WRNIP1"/>
    <property type="match status" value="1"/>
</dbReference>
<dbReference type="CDD" id="cd00009">
    <property type="entry name" value="AAA"/>
    <property type="match status" value="1"/>
</dbReference>
<accession>A0A1L0BWN7</accession>
<dbReference type="GO" id="GO:0008047">
    <property type="term" value="F:enzyme activator activity"/>
    <property type="evidence" value="ECO:0007669"/>
    <property type="project" value="TreeGrafter"/>
</dbReference>
<dbReference type="GO" id="GO:0006261">
    <property type="term" value="P:DNA-templated DNA replication"/>
    <property type="evidence" value="ECO:0007669"/>
    <property type="project" value="TreeGrafter"/>
</dbReference>
<protein>
    <submittedName>
        <fullName evidence="2">CIC11C00000001521</fullName>
    </submittedName>
</protein>
<dbReference type="Gene3D" id="3.40.50.300">
    <property type="entry name" value="P-loop containing nucleotide triphosphate hydrolases"/>
    <property type="match status" value="1"/>
</dbReference>
<dbReference type="InterPro" id="IPR027417">
    <property type="entry name" value="P-loop_NTPase"/>
</dbReference>
<evidence type="ECO:0000259" key="1">
    <source>
        <dbReference type="SMART" id="SM00382"/>
    </source>
</evidence>
<dbReference type="GO" id="GO:0017116">
    <property type="term" value="F:single-stranded DNA helicase activity"/>
    <property type="evidence" value="ECO:0007669"/>
    <property type="project" value="TreeGrafter"/>
</dbReference>
<dbReference type="GO" id="GO:0005634">
    <property type="term" value="C:nucleus"/>
    <property type="evidence" value="ECO:0007669"/>
    <property type="project" value="TreeGrafter"/>
</dbReference>
<dbReference type="Pfam" id="PF00004">
    <property type="entry name" value="AAA"/>
    <property type="match status" value="1"/>
</dbReference>
<dbReference type="SUPFAM" id="SSF52540">
    <property type="entry name" value="P-loop containing nucleoside triphosphate hydrolases"/>
    <property type="match status" value="1"/>
</dbReference>
<dbReference type="SMART" id="SM00382">
    <property type="entry name" value="AAA"/>
    <property type="match status" value="1"/>
</dbReference>
<feature type="domain" description="AAA+ ATPase" evidence="1">
    <location>
        <begin position="51"/>
        <end position="174"/>
    </location>
</feature>
<proteinExistence type="predicted"/>
<dbReference type="EMBL" id="LT635767">
    <property type="protein sequence ID" value="SGZ55767.1"/>
    <property type="molecule type" value="Genomic_DNA"/>
</dbReference>
<evidence type="ECO:0000313" key="2">
    <source>
        <dbReference type="EMBL" id="SGZ55767.1"/>
    </source>
</evidence>
<dbReference type="Gene3D" id="1.10.8.60">
    <property type="match status" value="1"/>
</dbReference>
<dbReference type="InterPro" id="IPR003593">
    <property type="entry name" value="AAA+_ATPase"/>
</dbReference>
<reference evidence="2 3" key="1">
    <citation type="submission" date="2016-10" db="EMBL/GenBank/DDBJ databases">
        <authorList>
            <person name="de Groot N.N."/>
        </authorList>
    </citation>
    <scope>NUCLEOTIDE SEQUENCE [LARGE SCALE GENOMIC DNA]</scope>
    <source>
        <strain evidence="2 3">PYCC 4715</strain>
    </source>
</reference>
<dbReference type="PANTHER" id="PTHR13779">
    <property type="entry name" value="WERNER HELICASE-INTERACTING PROTEIN 1 FAMILY MEMBER"/>
    <property type="match status" value="1"/>
</dbReference>
<sequence length="560" mass="63422">MDNEAFATLRARLGLPLSEIIRPTSLANYIGQRHLINESDGAISNFLFMGYIPSMVLYGPPGVGKTTLANIIANDTGYVLVELSATDATVAELRELSSLIRGENRKRLRRGETRLKVAVFIDEIHRFSKNQQDFLLPFIEAGDFVFIGATTVDPAKRIRRAILSRCQLFELQHLSNKEVIEVLRKAALYENIRRKVLSNLEFITFEDGAFQVVADYSHGDTRTAINFIELISSRYNSSDHTIGSNHSKLTFSVDDVKQVVRSLTKARFGLTNDENIPLFVQLFNCMNGRILYDQVALDNPHPLVTYKHVMGSLIVTIKHAKVLDTLVDHEVPPLRSSEFAKYLDWDLKTKKWGDRAREWASQMDYSDDSDVEPGQIYSDSDSDDIAFSSRVCRISAPSFRASAAVHTLLQLLAKGESEFFILKQLILFVSMYILPDTPELVKVVAVLKALRHSTVDYTKLLSLLIERLSGLPKSYEISFVKVIRQIKEYCSRQTAVPELTPHIEDIEIVFDETLAKQLLEDIDESALRQSYHFNFSAVDENQIEGYTLGWETTLVDDVIK</sequence>
<dbReference type="InterPro" id="IPR003959">
    <property type="entry name" value="ATPase_AAA_core"/>
</dbReference>
<dbReference type="GO" id="GO:0016887">
    <property type="term" value="F:ATP hydrolysis activity"/>
    <property type="evidence" value="ECO:0007669"/>
    <property type="project" value="InterPro"/>
</dbReference>
<dbReference type="AlphaFoldDB" id="A0A1L0BWN7"/>
<dbReference type="InterPro" id="IPR051314">
    <property type="entry name" value="AAA_ATPase_RarA/MGS1/WRNIP1"/>
</dbReference>
<name>A0A1L0BWN7_9ASCO</name>
<dbReference type="GO" id="GO:0005524">
    <property type="term" value="F:ATP binding"/>
    <property type="evidence" value="ECO:0007669"/>
    <property type="project" value="InterPro"/>
</dbReference>